<dbReference type="Proteomes" id="UP001148838">
    <property type="component" value="Unassembled WGS sequence"/>
</dbReference>
<evidence type="ECO:0000313" key="1">
    <source>
        <dbReference type="EMBL" id="KAJ4435543.1"/>
    </source>
</evidence>
<keyword evidence="2" id="KW-1185">Reference proteome</keyword>
<accession>A0ABQ8SNJ5</accession>
<reference evidence="1 2" key="1">
    <citation type="journal article" date="2022" name="Allergy">
        <title>Genome assembly and annotation of Periplaneta americana reveal a comprehensive cockroach allergen profile.</title>
        <authorList>
            <person name="Wang L."/>
            <person name="Xiong Q."/>
            <person name="Saelim N."/>
            <person name="Wang L."/>
            <person name="Nong W."/>
            <person name="Wan A.T."/>
            <person name="Shi M."/>
            <person name="Liu X."/>
            <person name="Cao Q."/>
            <person name="Hui J.H.L."/>
            <person name="Sookrung N."/>
            <person name="Leung T.F."/>
            <person name="Tungtrongchitr A."/>
            <person name="Tsui S.K.W."/>
        </authorList>
    </citation>
    <scope>NUCLEOTIDE SEQUENCE [LARGE SCALE GENOMIC DNA]</scope>
    <source>
        <strain evidence="1">PWHHKU_190912</strain>
    </source>
</reference>
<organism evidence="1 2">
    <name type="scientific">Periplaneta americana</name>
    <name type="common">American cockroach</name>
    <name type="synonym">Blatta americana</name>
    <dbReference type="NCBI Taxonomy" id="6978"/>
    <lineage>
        <taxon>Eukaryota</taxon>
        <taxon>Metazoa</taxon>
        <taxon>Ecdysozoa</taxon>
        <taxon>Arthropoda</taxon>
        <taxon>Hexapoda</taxon>
        <taxon>Insecta</taxon>
        <taxon>Pterygota</taxon>
        <taxon>Neoptera</taxon>
        <taxon>Polyneoptera</taxon>
        <taxon>Dictyoptera</taxon>
        <taxon>Blattodea</taxon>
        <taxon>Blattoidea</taxon>
        <taxon>Blattidae</taxon>
        <taxon>Blattinae</taxon>
        <taxon>Periplaneta</taxon>
    </lineage>
</organism>
<dbReference type="EMBL" id="JAJSOF020000023">
    <property type="protein sequence ID" value="KAJ4435543.1"/>
    <property type="molecule type" value="Genomic_DNA"/>
</dbReference>
<proteinExistence type="predicted"/>
<protein>
    <submittedName>
        <fullName evidence="1">Uncharacterized protein</fullName>
    </submittedName>
</protein>
<comment type="caution">
    <text evidence="1">The sequence shown here is derived from an EMBL/GenBank/DDBJ whole genome shotgun (WGS) entry which is preliminary data.</text>
</comment>
<evidence type="ECO:0000313" key="2">
    <source>
        <dbReference type="Proteomes" id="UP001148838"/>
    </source>
</evidence>
<sequence>MFAVTYVCEKLFSTMKIVKIKFRSRLTDKYLRDQLRLAVFSGAVVCALSIGDLRLSPIDAAQVAYVLWRRHTLSAENSFNRIRTDRLDTATCTHTLLSTDVHIRTDHVRYTLRYLHCLSVVSCPHPSDSALNGMLSKTAYTVIVATVRSKNMFAFSSDERAFNIESFSHRWSSDSVATYREIKLGMQNLSYSMEVFLQKFSRYKNCLSDRRRRFSFDNLREYIVVYCNAVLRRHAGKSTDTLSGQFRRAYNVLNYTTYSTAIDKKNQCIQRDLRVGAGDVI</sequence>
<name>A0ABQ8SNJ5_PERAM</name>
<gene>
    <name evidence="1" type="ORF">ANN_18159</name>
</gene>